<reference evidence="1" key="1">
    <citation type="submission" date="2021-02" db="EMBL/GenBank/DDBJ databases">
        <authorList>
            <consortium name="DOE Joint Genome Institute"/>
            <person name="Ahrendt S."/>
            <person name="Looney B.P."/>
            <person name="Miyauchi S."/>
            <person name="Morin E."/>
            <person name="Drula E."/>
            <person name="Courty P.E."/>
            <person name="Chicoki N."/>
            <person name="Fauchery L."/>
            <person name="Kohler A."/>
            <person name="Kuo A."/>
            <person name="Labutti K."/>
            <person name="Pangilinan J."/>
            <person name="Lipzen A."/>
            <person name="Riley R."/>
            <person name="Andreopoulos W."/>
            <person name="He G."/>
            <person name="Johnson J."/>
            <person name="Barry K.W."/>
            <person name="Grigoriev I.V."/>
            <person name="Nagy L."/>
            <person name="Hibbett D."/>
            <person name="Henrissat B."/>
            <person name="Matheny P.B."/>
            <person name="Labbe J."/>
            <person name="Martin F."/>
        </authorList>
    </citation>
    <scope>NUCLEOTIDE SEQUENCE</scope>
    <source>
        <strain evidence="1">FP105234-sp</strain>
    </source>
</reference>
<dbReference type="EMBL" id="MU275966">
    <property type="protein sequence ID" value="KAI0044943.1"/>
    <property type="molecule type" value="Genomic_DNA"/>
</dbReference>
<evidence type="ECO:0000313" key="2">
    <source>
        <dbReference type="Proteomes" id="UP000814033"/>
    </source>
</evidence>
<sequence>MPCCRCDRLYHQACVGVKKGDPCLEEDVHWECPICFAYRNNPDKRPKPVKGQMCHRPRCRGGSSDEFFVYRIIGRGPPLEAGSKHSWLVMWEGYDSAQATWETGIGLRKQFFTEFAARAKEERERRANEEMAKKERVLTPSDGYVLLNEAQNAKVDWRRRWEDAVNALSDSSLPVSTLNS</sequence>
<name>A0ACB8RLF1_9AGAM</name>
<proteinExistence type="predicted"/>
<reference evidence="1" key="2">
    <citation type="journal article" date="2022" name="New Phytol.">
        <title>Evolutionary transition to the ectomycorrhizal habit in the genomes of a hyperdiverse lineage of mushroom-forming fungi.</title>
        <authorList>
            <person name="Looney B."/>
            <person name="Miyauchi S."/>
            <person name="Morin E."/>
            <person name="Drula E."/>
            <person name="Courty P.E."/>
            <person name="Kohler A."/>
            <person name="Kuo A."/>
            <person name="LaButti K."/>
            <person name="Pangilinan J."/>
            <person name="Lipzen A."/>
            <person name="Riley R."/>
            <person name="Andreopoulos W."/>
            <person name="He G."/>
            <person name="Johnson J."/>
            <person name="Nolan M."/>
            <person name="Tritt A."/>
            <person name="Barry K.W."/>
            <person name="Grigoriev I.V."/>
            <person name="Nagy L.G."/>
            <person name="Hibbett D."/>
            <person name="Henrissat B."/>
            <person name="Matheny P.B."/>
            <person name="Labbe J."/>
            <person name="Martin F.M."/>
        </authorList>
    </citation>
    <scope>NUCLEOTIDE SEQUENCE</scope>
    <source>
        <strain evidence="1">FP105234-sp</strain>
    </source>
</reference>
<protein>
    <submittedName>
        <fullName evidence="1">Uncharacterized protein</fullName>
    </submittedName>
</protein>
<keyword evidence="2" id="KW-1185">Reference proteome</keyword>
<gene>
    <name evidence="1" type="ORF">FA95DRAFT_184594</name>
</gene>
<organism evidence="1 2">
    <name type="scientific">Auriscalpium vulgare</name>
    <dbReference type="NCBI Taxonomy" id="40419"/>
    <lineage>
        <taxon>Eukaryota</taxon>
        <taxon>Fungi</taxon>
        <taxon>Dikarya</taxon>
        <taxon>Basidiomycota</taxon>
        <taxon>Agaricomycotina</taxon>
        <taxon>Agaricomycetes</taxon>
        <taxon>Russulales</taxon>
        <taxon>Auriscalpiaceae</taxon>
        <taxon>Auriscalpium</taxon>
    </lineage>
</organism>
<dbReference type="Proteomes" id="UP000814033">
    <property type="component" value="Unassembled WGS sequence"/>
</dbReference>
<accession>A0ACB8RLF1</accession>
<comment type="caution">
    <text evidence="1">The sequence shown here is derived from an EMBL/GenBank/DDBJ whole genome shotgun (WGS) entry which is preliminary data.</text>
</comment>
<evidence type="ECO:0000313" key="1">
    <source>
        <dbReference type="EMBL" id="KAI0044943.1"/>
    </source>
</evidence>